<evidence type="ECO:0008006" key="5">
    <source>
        <dbReference type="Google" id="ProtNLM"/>
    </source>
</evidence>
<keyword evidence="4" id="KW-1185">Reference proteome</keyword>
<comment type="caution">
    <text evidence="3">The sequence shown here is derived from an EMBL/GenBank/DDBJ whole genome shotgun (WGS) entry which is preliminary data.</text>
</comment>
<dbReference type="InterPro" id="IPR036047">
    <property type="entry name" value="F-box-like_dom_sf"/>
</dbReference>
<protein>
    <recommendedName>
        <fullName evidence="5">F-box domain-containing protein</fullName>
    </recommendedName>
</protein>
<name>A0AAD5ZRF7_9POAL</name>
<proteinExistence type="predicted"/>
<organism evidence="3 4">
    <name type="scientific">Rhynchospora tenuis</name>
    <dbReference type="NCBI Taxonomy" id="198213"/>
    <lineage>
        <taxon>Eukaryota</taxon>
        <taxon>Viridiplantae</taxon>
        <taxon>Streptophyta</taxon>
        <taxon>Embryophyta</taxon>
        <taxon>Tracheophyta</taxon>
        <taxon>Spermatophyta</taxon>
        <taxon>Magnoliopsida</taxon>
        <taxon>Liliopsida</taxon>
        <taxon>Poales</taxon>
        <taxon>Cyperaceae</taxon>
        <taxon>Cyperoideae</taxon>
        <taxon>Rhynchosporeae</taxon>
        <taxon>Rhynchospora</taxon>
    </lineage>
</organism>
<dbReference type="InterPro" id="IPR057499">
    <property type="entry name" value="Kelch_FKB95"/>
</dbReference>
<dbReference type="Gene3D" id="2.120.10.80">
    <property type="entry name" value="Kelch-type beta propeller"/>
    <property type="match status" value="1"/>
</dbReference>
<feature type="domain" description="FKB95-like N-terminal Kelch" evidence="2">
    <location>
        <begin position="88"/>
        <end position="349"/>
    </location>
</feature>
<evidence type="ECO:0000313" key="4">
    <source>
        <dbReference type="Proteomes" id="UP001210211"/>
    </source>
</evidence>
<feature type="domain" description="F-box" evidence="1">
    <location>
        <begin position="14"/>
        <end position="45"/>
    </location>
</feature>
<dbReference type="InterPro" id="IPR001810">
    <property type="entry name" value="F-box_dom"/>
</dbReference>
<dbReference type="PANTHER" id="PTHR24414">
    <property type="entry name" value="F-BOX/KELCH-REPEAT PROTEIN SKIP4"/>
    <property type="match status" value="1"/>
</dbReference>
<dbReference type="PANTHER" id="PTHR24414:SF23">
    <property type="entry name" value="F-BOX_KELCH-REPEAT PROTEIN SKIP6"/>
    <property type="match status" value="1"/>
</dbReference>
<dbReference type="SUPFAM" id="SSF81383">
    <property type="entry name" value="F-box domain"/>
    <property type="match status" value="1"/>
</dbReference>
<dbReference type="Proteomes" id="UP001210211">
    <property type="component" value="Unassembled WGS sequence"/>
</dbReference>
<dbReference type="AlphaFoldDB" id="A0AAD5ZRF7"/>
<dbReference type="InterPro" id="IPR050354">
    <property type="entry name" value="F-box/kelch-repeat_ARATH"/>
</dbReference>
<dbReference type="Pfam" id="PF25210">
    <property type="entry name" value="Kelch_FKB95"/>
    <property type="match status" value="1"/>
</dbReference>
<gene>
    <name evidence="3" type="ORF">LUZ61_006370</name>
</gene>
<dbReference type="SUPFAM" id="SSF117281">
    <property type="entry name" value="Kelch motif"/>
    <property type="match status" value="1"/>
</dbReference>
<evidence type="ECO:0000259" key="2">
    <source>
        <dbReference type="Pfam" id="PF25210"/>
    </source>
</evidence>
<sequence>MEDPSPFAHLIPYLPDEISVQIIARIPHSYHRTLCHVSRSWRSLLLGRLLLTLRSSLHCTEPTLCLSIRTQTYQSLWLVLTRGHSYSKPLPSPPLATVGSACTTVGPFVFVLGGCLSDDLSNVVQILDLRIGGQWFLGPCMSIARECAAASFLNGRIYAIGGCLPSSEAWAESLNLFDKNPQWVPIDSPVDLRSEFMSECVVFSSKILARAMGYSDAVAYDPSVVPYDPVQNTGSCSAWVSAPTGLDIGWNGSSVVVNGILYTYDSMREIKWYNAGTDKWRPLMGIDKDLPKFLNFARLVNFNGVLCVIWPQQTFGNKRKEMMVNWVGIGVTDLGSEGLHGSILWCETVALNMPYDSAIEHCVVAEF</sequence>
<evidence type="ECO:0000313" key="3">
    <source>
        <dbReference type="EMBL" id="KAJ3702665.1"/>
    </source>
</evidence>
<reference evidence="3 4" key="1">
    <citation type="journal article" date="2022" name="Cell">
        <title>Repeat-based holocentromeres influence genome architecture and karyotype evolution.</title>
        <authorList>
            <person name="Hofstatter P.G."/>
            <person name="Thangavel G."/>
            <person name="Lux T."/>
            <person name="Neumann P."/>
            <person name="Vondrak T."/>
            <person name="Novak P."/>
            <person name="Zhang M."/>
            <person name="Costa L."/>
            <person name="Castellani M."/>
            <person name="Scott A."/>
            <person name="Toegelov H."/>
            <person name="Fuchs J."/>
            <person name="Mata-Sucre Y."/>
            <person name="Dias Y."/>
            <person name="Vanzela A.L.L."/>
            <person name="Huettel B."/>
            <person name="Almeida C.C.S."/>
            <person name="Simkova H."/>
            <person name="Souza G."/>
            <person name="Pedrosa-Harand A."/>
            <person name="Macas J."/>
            <person name="Mayer K.F.X."/>
            <person name="Houben A."/>
            <person name="Marques A."/>
        </authorList>
    </citation>
    <scope>NUCLEOTIDE SEQUENCE [LARGE SCALE GENOMIC DNA]</scope>
    <source>
        <strain evidence="3">RhyTen1mFocal</strain>
    </source>
</reference>
<dbReference type="InterPro" id="IPR015915">
    <property type="entry name" value="Kelch-typ_b-propeller"/>
</dbReference>
<dbReference type="Pfam" id="PF00646">
    <property type="entry name" value="F-box"/>
    <property type="match status" value="1"/>
</dbReference>
<accession>A0AAD5ZRF7</accession>
<dbReference type="EMBL" id="JAMRDG010000001">
    <property type="protein sequence ID" value="KAJ3702665.1"/>
    <property type="molecule type" value="Genomic_DNA"/>
</dbReference>
<evidence type="ECO:0000259" key="1">
    <source>
        <dbReference type="Pfam" id="PF00646"/>
    </source>
</evidence>